<comment type="caution">
    <text evidence="6">The sequence shown here is derived from an EMBL/GenBank/DDBJ whole genome shotgun (WGS) entry which is preliminary data.</text>
</comment>
<organism evidence="6 7">
    <name type="scientific">Teichococcus aestuarii</name>
    <dbReference type="NCBI Taxonomy" id="568898"/>
    <lineage>
        <taxon>Bacteria</taxon>
        <taxon>Pseudomonadati</taxon>
        <taxon>Pseudomonadota</taxon>
        <taxon>Alphaproteobacteria</taxon>
        <taxon>Acetobacterales</taxon>
        <taxon>Roseomonadaceae</taxon>
        <taxon>Roseomonas</taxon>
    </lineage>
</organism>
<comment type="pathway">
    <text evidence="1">Cofactor biosynthesis; pyrroloquinoline quinone biosynthesis.</text>
</comment>
<evidence type="ECO:0000256" key="5">
    <source>
        <dbReference type="SAM" id="MobiDB-lite"/>
    </source>
</evidence>
<sequence length="81" mass="8809">MPVQRRRHGPVGAPRAAVTGRGGCETPRRAATLGRCGRTPPVPARAASRPDRQEALMKRWTKPRIVTLCTGMEINSYATAE</sequence>
<dbReference type="NCBIfam" id="TIGR02107">
    <property type="entry name" value="PQQ_syn_pqqA"/>
    <property type="match status" value="1"/>
</dbReference>
<evidence type="ECO:0000256" key="4">
    <source>
        <dbReference type="ARBA" id="ARBA00022905"/>
    </source>
</evidence>
<protein>
    <recommendedName>
        <fullName evidence="3">Coenzyme PQQ synthesis protein A</fullName>
    </recommendedName>
</protein>
<dbReference type="Pfam" id="PF08042">
    <property type="entry name" value="PqqA"/>
    <property type="match status" value="1"/>
</dbReference>
<dbReference type="InterPro" id="IPR011725">
    <property type="entry name" value="PQQ_synth_PqqA"/>
</dbReference>
<accession>A0A2U1V7D2</accession>
<gene>
    <name evidence="6" type="primary">pqqA</name>
    <name evidence="6" type="ORF">CR165_07710</name>
</gene>
<feature type="region of interest" description="Disordered" evidence="5">
    <location>
        <begin position="1"/>
        <end position="56"/>
    </location>
</feature>
<dbReference type="UniPathway" id="UPA00539"/>
<proteinExistence type="inferred from homology"/>
<dbReference type="AlphaFoldDB" id="A0A2U1V7D2"/>
<evidence type="ECO:0000256" key="3">
    <source>
        <dbReference type="ARBA" id="ARBA00015086"/>
    </source>
</evidence>
<evidence type="ECO:0000313" key="6">
    <source>
        <dbReference type="EMBL" id="PWC29801.1"/>
    </source>
</evidence>
<keyword evidence="7" id="KW-1185">Reference proteome</keyword>
<reference evidence="7" key="1">
    <citation type="submission" date="2017-10" db="EMBL/GenBank/DDBJ databases">
        <authorList>
            <person name="Toshchakov S.V."/>
            <person name="Goeva M.A."/>
        </authorList>
    </citation>
    <scope>NUCLEOTIDE SEQUENCE [LARGE SCALE GENOMIC DNA]</scope>
    <source>
        <strain evidence="7">JR1/69-1-13</strain>
    </source>
</reference>
<dbReference type="GO" id="GO:0018189">
    <property type="term" value="P:pyrroloquinoline quinone biosynthetic process"/>
    <property type="evidence" value="ECO:0007669"/>
    <property type="project" value="UniProtKB-UniPathway"/>
</dbReference>
<evidence type="ECO:0000256" key="1">
    <source>
        <dbReference type="ARBA" id="ARBA00004886"/>
    </source>
</evidence>
<keyword evidence="4" id="KW-0884">PQQ biosynthesis</keyword>
<dbReference type="EMBL" id="PDOA01000003">
    <property type="protein sequence ID" value="PWC29801.1"/>
    <property type="molecule type" value="Genomic_DNA"/>
</dbReference>
<evidence type="ECO:0000256" key="2">
    <source>
        <dbReference type="ARBA" id="ARBA00009325"/>
    </source>
</evidence>
<dbReference type="Proteomes" id="UP000245048">
    <property type="component" value="Unassembled WGS sequence"/>
</dbReference>
<evidence type="ECO:0000313" key="7">
    <source>
        <dbReference type="Proteomes" id="UP000245048"/>
    </source>
</evidence>
<comment type="similarity">
    <text evidence="2">Belongs to the PqqA family.</text>
</comment>
<name>A0A2U1V7D2_9PROT</name>